<comment type="caution">
    <text evidence="2">The sequence shown here is derived from an EMBL/GenBank/DDBJ whole genome shotgun (WGS) entry which is preliminary data.</text>
</comment>
<sequence>MIIGGANYLEKNKTVVDDLNVFPVPDGDTGTNMALTMQSAARQVKKSNANNIEDIAKAASKGSLMGARGNSGVILSQLFRGLAQGLTGIEKANTKDIARAFKMASDTAYKAVMKPIEGTILTVARECAEKAEELAKEENDIKIFLEEVIKHGDETLKKTPEMLDALKQAGVVDAGGKGLLYILIGALKAVTFDDDEFFDELDEYLKADEETKEYTEEADIKFGYCTEFIINSKNGDIEKLKDELTKFGDSMLVIGDEEHIKVHIHTNNPGEVLEKGLKIGELTNIKIDNMRYQHKSKVVDEKHVQQNQEDEMKKYSIITVAMGEGIKNVFKDLRVDYVISGGQTMNPSTEDILKAVENVKGENIIILPNNSNIILAAKQAKELSNRNIEVVPTKTIPQGVTALLSFDEDLDLDENIENMEEAIKEVKTGEVTFAVRDTTINGKEIKKDDVIGISEGEIKSIGNDIREVSMDLLRNIIDEDENDLITIFYGEDISKEKAEELGELLEEEMEECDIEVVYGGQPLYYYIFSVE</sequence>
<dbReference type="Pfam" id="PF21645">
    <property type="entry name" value="FakA-like_M"/>
    <property type="match status" value="1"/>
</dbReference>
<dbReference type="InterPro" id="IPR004007">
    <property type="entry name" value="DhaL_dom"/>
</dbReference>
<dbReference type="GO" id="GO:0004371">
    <property type="term" value="F:glycerone kinase activity"/>
    <property type="evidence" value="ECO:0007669"/>
    <property type="project" value="InterPro"/>
</dbReference>
<dbReference type="InterPro" id="IPR036117">
    <property type="entry name" value="DhaL_dom_sf"/>
</dbReference>
<dbReference type="PROSITE" id="PS51480">
    <property type="entry name" value="DHAL"/>
    <property type="match status" value="1"/>
</dbReference>
<reference evidence="2 3" key="1">
    <citation type="submission" date="2016-08" db="EMBL/GenBank/DDBJ databases">
        <title>Novel Firmicutes and Novel Genomes.</title>
        <authorList>
            <person name="Poppleton D.I."/>
            <person name="Gribaldo S."/>
        </authorList>
    </citation>
    <scope>NUCLEOTIDE SEQUENCE [LARGE SCALE GENOMIC DNA]</scope>
    <source>
        <strain evidence="2 3">CTT3</strain>
    </source>
</reference>
<protein>
    <submittedName>
        <fullName evidence="2">Dihydroxyacetone kinase</fullName>
    </submittedName>
</protein>
<proteinExistence type="predicted"/>
<dbReference type="NCBIfam" id="TIGR03599">
    <property type="entry name" value="YloV"/>
    <property type="match status" value="1"/>
</dbReference>
<dbReference type="EMBL" id="MCIB01000001">
    <property type="protein sequence ID" value="RKD34757.1"/>
    <property type="molecule type" value="Genomic_DNA"/>
</dbReference>
<gene>
    <name evidence="2" type="ORF">BET03_00635</name>
</gene>
<dbReference type="SMART" id="SM01120">
    <property type="entry name" value="Dak2"/>
    <property type="match status" value="1"/>
</dbReference>
<dbReference type="InterPro" id="IPR050270">
    <property type="entry name" value="DegV_domain_contain"/>
</dbReference>
<dbReference type="AlphaFoldDB" id="A0A419TBD0"/>
<dbReference type="InterPro" id="IPR033470">
    <property type="entry name" value="FakA-like_C"/>
</dbReference>
<evidence type="ECO:0000313" key="2">
    <source>
        <dbReference type="EMBL" id="RKD34757.1"/>
    </source>
</evidence>
<feature type="domain" description="DhaL" evidence="1">
    <location>
        <begin position="1"/>
        <end position="188"/>
    </location>
</feature>
<dbReference type="SUPFAM" id="SSF101473">
    <property type="entry name" value="DhaL-like"/>
    <property type="match status" value="1"/>
</dbReference>
<keyword evidence="2" id="KW-0418">Kinase</keyword>
<dbReference type="Gene3D" id="1.25.40.340">
    <property type="match status" value="1"/>
</dbReference>
<dbReference type="PANTHER" id="PTHR33434:SF4">
    <property type="entry name" value="PHOSPHATASE PROTEIN"/>
    <property type="match status" value="1"/>
</dbReference>
<dbReference type="GO" id="GO:0006071">
    <property type="term" value="P:glycerol metabolic process"/>
    <property type="evidence" value="ECO:0007669"/>
    <property type="project" value="InterPro"/>
</dbReference>
<organism evidence="2 3">
    <name type="scientific">Thermohalobacter berrensis</name>
    <dbReference type="NCBI Taxonomy" id="99594"/>
    <lineage>
        <taxon>Bacteria</taxon>
        <taxon>Bacillati</taxon>
        <taxon>Bacillota</taxon>
        <taxon>Tissierellia</taxon>
        <taxon>Tissierellales</taxon>
        <taxon>Thermohalobacteraceae</taxon>
        <taxon>Thermohalobacter</taxon>
    </lineage>
</organism>
<keyword evidence="3" id="KW-1185">Reference proteome</keyword>
<dbReference type="SMART" id="SM01121">
    <property type="entry name" value="Dak1_2"/>
    <property type="match status" value="1"/>
</dbReference>
<dbReference type="Pfam" id="PF13684">
    <property type="entry name" value="FakA-like_C"/>
    <property type="match status" value="1"/>
</dbReference>
<dbReference type="Pfam" id="PF02734">
    <property type="entry name" value="Dak2"/>
    <property type="match status" value="1"/>
</dbReference>
<dbReference type="InterPro" id="IPR019986">
    <property type="entry name" value="YloV-like"/>
</dbReference>
<evidence type="ECO:0000313" key="3">
    <source>
        <dbReference type="Proteomes" id="UP000284177"/>
    </source>
</evidence>
<evidence type="ECO:0000259" key="1">
    <source>
        <dbReference type="PROSITE" id="PS51480"/>
    </source>
</evidence>
<keyword evidence="2" id="KW-0808">Transferase</keyword>
<accession>A0A419TBD0</accession>
<dbReference type="Proteomes" id="UP000284177">
    <property type="component" value="Unassembled WGS sequence"/>
</dbReference>
<name>A0A419TBD0_9FIRM</name>
<dbReference type="PANTHER" id="PTHR33434">
    <property type="entry name" value="DEGV DOMAIN-CONTAINING PROTEIN DR_1986-RELATED"/>
    <property type="match status" value="1"/>
</dbReference>
<dbReference type="InterPro" id="IPR048394">
    <property type="entry name" value="FakA-like_M"/>
</dbReference>